<evidence type="ECO:0000256" key="1">
    <source>
        <dbReference type="SAM" id="MobiDB-lite"/>
    </source>
</evidence>
<dbReference type="EMBL" id="JABBWE010000072">
    <property type="protein sequence ID" value="KAG1787995.1"/>
    <property type="molecule type" value="Genomic_DNA"/>
</dbReference>
<evidence type="ECO:0000313" key="3">
    <source>
        <dbReference type="Proteomes" id="UP000719766"/>
    </source>
</evidence>
<keyword evidence="3" id="KW-1185">Reference proteome</keyword>
<dbReference type="Proteomes" id="UP000719766">
    <property type="component" value="Unassembled WGS sequence"/>
</dbReference>
<reference evidence="2" key="1">
    <citation type="journal article" date="2020" name="New Phytol.">
        <title>Comparative genomics reveals dynamic genome evolution in host specialist ectomycorrhizal fungi.</title>
        <authorList>
            <person name="Lofgren L.A."/>
            <person name="Nguyen N.H."/>
            <person name="Vilgalys R."/>
            <person name="Ruytinx J."/>
            <person name="Liao H.L."/>
            <person name="Branco S."/>
            <person name="Kuo A."/>
            <person name="LaButti K."/>
            <person name="Lipzen A."/>
            <person name="Andreopoulos W."/>
            <person name="Pangilinan J."/>
            <person name="Riley R."/>
            <person name="Hundley H."/>
            <person name="Na H."/>
            <person name="Barry K."/>
            <person name="Grigoriev I.V."/>
            <person name="Stajich J.E."/>
            <person name="Kennedy P.G."/>
        </authorList>
    </citation>
    <scope>NUCLEOTIDE SEQUENCE</scope>
    <source>
        <strain evidence="2">S12</strain>
    </source>
</reference>
<feature type="compositionally biased region" description="Basic residues" evidence="1">
    <location>
        <begin position="384"/>
        <end position="402"/>
    </location>
</feature>
<sequence length="402" mass="44315">MPSMSSPSPSPNDTAPGQNHMKAVLDILENLQGDPYLKATRAFPLLHDPFVDLGAVFYDGIRADHGEEVPEDNETPEEHFEDDPAKPEDFINVLRNAASLAHAEDTCKLKDLCPSFLLNNPAKPGAALDPPIVKEQSKSLRRWNHKDTAQALCPMVNIKTFDEDPRAYMNSILNGKRKLPSFKKLPSCLYEESLADPKLKHSGFLRGKPLEQACVILILIISLSSAKQWTSEVTGLDLYELYISIIDSLKQTDHPWVKETLDHWKRKNGCHTTAASDDSDSDDMEGFLDDPPECSPQRPSLDHPEDGPSASQYPSSPPPPPPECQHQLTPPPPPSEGQCQLTPPPPSSECQHQPTPPPPNPDEDEDNRLTPPPSTPVVQTPQVGKRKAPGTAKHGKAPRRKC</sequence>
<protein>
    <submittedName>
        <fullName evidence="2">Uncharacterized protein</fullName>
    </submittedName>
</protein>
<dbReference type="InterPro" id="IPR046521">
    <property type="entry name" value="DUF6698"/>
</dbReference>
<comment type="caution">
    <text evidence="2">The sequence shown here is derived from an EMBL/GenBank/DDBJ whole genome shotgun (WGS) entry which is preliminary data.</text>
</comment>
<feature type="compositionally biased region" description="Acidic residues" evidence="1">
    <location>
        <begin position="277"/>
        <end position="292"/>
    </location>
</feature>
<feature type="compositionally biased region" description="Pro residues" evidence="1">
    <location>
        <begin position="315"/>
        <end position="335"/>
    </location>
</feature>
<feature type="region of interest" description="Disordered" evidence="1">
    <location>
        <begin position="269"/>
        <end position="402"/>
    </location>
</feature>
<name>A0A9P7AFX1_9AGAM</name>
<accession>A0A9P7AFX1</accession>
<dbReference type="AlphaFoldDB" id="A0A9P7AFX1"/>
<dbReference type="RefSeq" id="XP_041155281.1">
    <property type="nucleotide sequence ID" value="XM_041300634.1"/>
</dbReference>
<evidence type="ECO:0000313" key="2">
    <source>
        <dbReference type="EMBL" id="KAG1787995.1"/>
    </source>
</evidence>
<proteinExistence type="predicted"/>
<gene>
    <name evidence="2" type="ORF">HD556DRAFT_1312285</name>
</gene>
<dbReference type="OrthoDB" id="3220614at2759"/>
<dbReference type="Pfam" id="PF20414">
    <property type="entry name" value="DUF6698"/>
    <property type="match status" value="2"/>
</dbReference>
<organism evidence="2 3">
    <name type="scientific">Suillus plorans</name>
    <dbReference type="NCBI Taxonomy" id="116603"/>
    <lineage>
        <taxon>Eukaryota</taxon>
        <taxon>Fungi</taxon>
        <taxon>Dikarya</taxon>
        <taxon>Basidiomycota</taxon>
        <taxon>Agaricomycotina</taxon>
        <taxon>Agaricomycetes</taxon>
        <taxon>Agaricomycetidae</taxon>
        <taxon>Boletales</taxon>
        <taxon>Suillineae</taxon>
        <taxon>Suillaceae</taxon>
        <taxon>Suillus</taxon>
    </lineage>
</organism>
<dbReference type="GeneID" id="64594398"/>